<keyword evidence="2 6" id="KW-0489">Methyltransferase</keyword>
<proteinExistence type="predicted"/>
<dbReference type="GO" id="GO:0032259">
    <property type="term" value="P:methylation"/>
    <property type="evidence" value="ECO:0007669"/>
    <property type="project" value="UniProtKB-KW"/>
</dbReference>
<dbReference type="EMBL" id="DWWJ01000101">
    <property type="protein sequence ID" value="HJC41017.1"/>
    <property type="molecule type" value="Genomic_DNA"/>
</dbReference>
<evidence type="ECO:0000256" key="3">
    <source>
        <dbReference type="ARBA" id="ARBA00022679"/>
    </source>
</evidence>
<comment type="caution">
    <text evidence="6">The sequence shown here is derived from an EMBL/GenBank/DDBJ whole genome shotgun (WGS) entry which is preliminary data.</text>
</comment>
<evidence type="ECO:0000313" key="7">
    <source>
        <dbReference type="Proteomes" id="UP000823882"/>
    </source>
</evidence>
<keyword evidence="3" id="KW-0808">Transferase</keyword>
<dbReference type="EC" id="2.1.1.72" evidence="1"/>
<dbReference type="InterPro" id="IPR012327">
    <property type="entry name" value="MeTrfase_D12"/>
</dbReference>
<evidence type="ECO:0000256" key="1">
    <source>
        <dbReference type="ARBA" id="ARBA00011900"/>
    </source>
</evidence>
<evidence type="ECO:0000256" key="5">
    <source>
        <dbReference type="ARBA" id="ARBA00047942"/>
    </source>
</evidence>
<dbReference type="InterPro" id="IPR002052">
    <property type="entry name" value="DNA_methylase_N6_adenine_CS"/>
</dbReference>
<dbReference type="SUPFAM" id="SSF53335">
    <property type="entry name" value="S-adenosyl-L-methionine-dependent methyltransferases"/>
    <property type="match status" value="1"/>
</dbReference>
<protein>
    <recommendedName>
        <fullName evidence="1">site-specific DNA-methyltransferase (adenine-specific)</fullName>
        <ecNumber evidence="1">2.1.1.72</ecNumber>
    </recommendedName>
</protein>
<dbReference type="GO" id="GO:0009307">
    <property type="term" value="P:DNA restriction-modification system"/>
    <property type="evidence" value="ECO:0007669"/>
    <property type="project" value="InterPro"/>
</dbReference>
<evidence type="ECO:0000313" key="6">
    <source>
        <dbReference type="EMBL" id="HJC41017.1"/>
    </source>
</evidence>
<sequence>MRYIGSKARVLDFIQDTVTETYGSLEGAVAADLFAGTACVAERFKAQGARLITNDYLWFSYALQVARVKLNRAPECPISYGEALERLNALPGAEGFFYREYTLEGGAASGFRRNYFSAENAKKIDAICLTLQQWRAEDQIDGDMYYLLAAALVDAITKVSNTSGTYGAFLKGDDQRKYKPLRLLPVSFLDNHQENQAYCADIRDLIGQVEGDLLYLDPPYNGRQYPPYYHILETAVLYDAPAIYGVTGRRPYQEKLSPFCRKDLALPAMVDLVERARFPHIYISYSTDGIMDYQALCQALAACGQVECFFRPYRRYKSNSGGENGQKSVKEIIIYVKKRGAEAAGEVRRGPGRAGHL</sequence>
<comment type="catalytic activity">
    <reaction evidence="5">
        <text>a 2'-deoxyadenosine in DNA + S-adenosyl-L-methionine = an N(6)-methyl-2'-deoxyadenosine in DNA + S-adenosyl-L-homocysteine + H(+)</text>
        <dbReference type="Rhea" id="RHEA:15197"/>
        <dbReference type="Rhea" id="RHEA-COMP:12418"/>
        <dbReference type="Rhea" id="RHEA-COMP:12419"/>
        <dbReference type="ChEBI" id="CHEBI:15378"/>
        <dbReference type="ChEBI" id="CHEBI:57856"/>
        <dbReference type="ChEBI" id="CHEBI:59789"/>
        <dbReference type="ChEBI" id="CHEBI:90615"/>
        <dbReference type="ChEBI" id="CHEBI:90616"/>
        <dbReference type="EC" id="2.1.1.72"/>
    </reaction>
</comment>
<reference evidence="6" key="2">
    <citation type="submission" date="2021-04" db="EMBL/GenBank/DDBJ databases">
        <authorList>
            <person name="Gilroy R."/>
        </authorList>
    </citation>
    <scope>NUCLEOTIDE SEQUENCE</scope>
    <source>
        <strain evidence="6">CHK186-1790</strain>
    </source>
</reference>
<gene>
    <name evidence="6" type="ORF">H9701_05640</name>
</gene>
<dbReference type="AlphaFoldDB" id="A0A9D2NZX2"/>
<dbReference type="GO" id="GO:0009007">
    <property type="term" value="F:site-specific DNA-methyltransferase (adenine-specific) activity"/>
    <property type="evidence" value="ECO:0007669"/>
    <property type="project" value="UniProtKB-EC"/>
</dbReference>
<dbReference type="PRINTS" id="PR00505">
    <property type="entry name" value="D12N6MTFRASE"/>
</dbReference>
<name>A0A9D2NZX2_9FIRM</name>
<accession>A0A9D2NZX2</accession>
<dbReference type="InterPro" id="IPR029063">
    <property type="entry name" value="SAM-dependent_MTases_sf"/>
</dbReference>
<dbReference type="Proteomes" id="UP000823882">
    <property type="component" value="Unassembled WGS sequence"/>
</dbReference>
<keyword evidence="4" id="KW-0949">S-adenosyl-L-methionine</keyword>
<dbReference type="PROSITE" id="PS00092">
    <property type="entry name" value="N6_MTASE"/>
    <property type="match status" value="1"/>
</dbReference>
<dbReference type="GO" id="GO:0003676">
    <property type="term" value="F:nucleic acid binding"/>
    <property type="evidence" value="ECO:0007669"/>
    <property type="project" value="InterPro"/>
</dbReference>
<dbReference type="Pfam" id="PF02086">
    <property type="entry name" value="MethyltransfD12"/>
    <property type="match status" value="1"/>
</dbReference>
<evidence type="ECO:0000256" key="2">
    <source>
        <dbReference type="ARBA" id="ARBA00022603"/>
    </source>
</evidence>
<evidence type="ECO:0000256" key="4">
    <source>
        <dbReference type="ARBA" id="ARBA00022691"/>
    </source>
</evidence>
<reference evidence="6" key="1">
    <citation type="journal article" date="2021" name="PeerJ">
        <title>Extensive microbial diversity within the chicken gut microbiome revealed by metagenomics and culture.</title>
        <authorList>
            <person name="Gilroy R."/>
            <person name="Ravi A."/>
            <person name="Getino M."/>
            <person name="Pursley I."/>
            <person name="Horton D.L."/>
            <person name="Alikhan N.F."/>
            <person name="Baker D."/>
            <person name="Gharbi K."/>
            <person name="Hall N."/>
            <person name="Watson M."/>
            <person name="Adriaenssens E.M."/>
            <person name="Foster-Nyarko E."/>
            <person name="Jarju S."/>
            <person name="Secka A."/>
            <person name="Antonio M."/>
            <person name="Oren A."/>
            <person name="Chaudhuri R.R."/>
            <person name="La Ragione R."/>
            <person name="Hildebrand F."/>
            <person name="Pallen M.J."/>
        </authorList>
    </citation>
    <scope>NUCLEOTIDE SEQUENCE</scope>
    <source>
        <strain evidence="6">CHK186-1790</strain>
    </source>
</reference>
<organism evidence="6 7">
    <name type="scientific">Candidatus Intestinimonas pullistercoris</name>
    <dbReference type="NCBI Taxonomy" id="2838623"/>
    <lineage>
        <taxon>Bacteria</taxon>
        <taxon>Bacillati</taxon>
        <taxon>Bacillota</taxon>
        <taxon>Clostridia</taxon>
        <taxon>Eubacteriales</taxon>
        <taxon>Intestinimonas</taxon>
    </lineage>
</organism>